<dbReference type="SUPFAM" id="SSF103088">
    <property type="entry name" value="OmpA-like"/>
    <property type="match status" value="1"/>
</dbReference>
<keyword evidence="5 9" id="KW-1133">Transmembrane helix</keyword>
<accession>A0AB74US65</accession>
<dbReference type="InterPro" id="IPR036737">
    <property type="entry name" value="OmpA-like_sf"/>
</dbReference>
<dbReference type="PROSITE" id="PS51123">
    <property type="entry name" value="OMPA_2"/>
    <property type="match status" value="1"/>
</dbReference>
<dbReference type="AlphaFoldDB" id="A0AB74US65"/>
<evidence type="ECO:0000256" key="5">
    <source>
        <dbReference type="ARBA" id="ARBA00022989"/>
    </source>
</evidence>
<dbReference type="PANTHER" id="PTHR30329">
    <property type="entry name" value="STATOR ELEMENT OF FLAGELLAR MOTOR COMPLEX"/>
    <property type="match status" value="1"/>
</dbReference>
<dbReference type="PANTHER" id="PTHR30329:SF21">
    <property type="entry name" value="LIPOPROTEIN YIAD-RELATED"/>
    <property type="match status" value="1"/>
</dbReference>
<dbReference type="InterPro" id="IPR025713">
    <property type="entry name" value="MotB-like_N_dom"/>
</dbReference>
<keyword evidence="6 7" id="KW-0472">Membrane</keyword>
<dbReference type="EMBL" id="CP170721">
    <property type="protein sequence ID" value="XIA19116.1"/>
    <property type="molecule type" value="Genomic_DNA"/>
</dbReference>
<feature type="region of interest" description="Disordered" evidence="8">
    <location>
        <begin position="335"/>
        <end position="355"/>
    </location>
</feature>
<feature type="transmembrane region" description="Helical" evidence="9">
    <location>
        <begin position="28"/>
        <end position="47"/>
    </location>
</feature>
<sequence>MSEEFDQPIIIRRVQRRKHGHHGGAWKVAYADFVTAMMAFFLVMWLIGVGTREQKAAISEYFKNPSMTPGAATIAPPGQAGPGGASDSMIKLGGTMDLPRGPGAEKRGAPQVKHNVEDAIKLARQADKSRLEELMKRLNASIQSSQALAPFKDQLLLDITSEGLRIQIVDKLNRPMFDTGSARLKPYTVQILRELGRSIDDVPNQISISGHTDDAPYNSGHDYSNWELSADRGNAARRALIAGGLEADKISRVVGLAASVPFDKQNPADPVNRRISIIVMTDQAAKAARSMEVADGGATQPSPMPTPKPAPLAASIVATTPALARLPVPPVIVHPESAATPGTGATQFSAKPSSR</sequence>
<keyword evidence="11" id="KW-0282">Flagellum</keyword>
<evidence type="ECO:0000256" key="9">
    <source>
        <dbReference type="SAM" id="Phobius"/>
    </source>
</evidence>
<dbReference type="RefSeq" id="WP_395119701.1">
    <property type="nucleotide sequence ID" value="NZ_CP170721.1"/>
</dbReference>
<protein>
    <submittedName>
        <fullName evidence="11">Flagellar motor protein MotB</fullName>
    </submittedName>
</protein>
<comment type="similarity">
    <text evidence="2">Belongs to the MotB family.</text>
</comment>
<dbReference type="InterPro" id="IPR006665">
    <property type="entry name" value="OmpA-like"/>
</dbReference>
<evidence type="ECO:0000256" key="2">
    <source>
        <dbReference type="ARBA" id="ARBA00008914"/>
    </source>
</evidence>
<evidence type="ECO:0000256" key="4">
    <source>
        <dbReference type="ARBA" id="ARBA00022692"/>
    </source>
</evidence>
<feature type="domain" description="OmpA-like" evidence="10">
    <location>
        <begin position="164"/>
        <end position="283"/>
    </location>
</feature>
<evidence type="ECO:0000256" key="7">
    <source>
        <dbReference type="PROSITE-ProRule" id="PRU00473"/>
    </source>
</evidence>
<evidence type="ECO:0000256" key="8">
    <source>
        <dbReference type="SAM" id="MobiDB-lite"/>
    </source>
</evidence>
<evidence type="ECO:0000256" key="3">
    <source>
        <dbReference type="ARBA" id="ARBA00022475"/>
    </source>
</evidence>
<name>A0AB74US65_9GAMM</name>
<proteinExistence type="inferred from homology"/>
<evidence type="ECO:0000259" key="10">
    <source>
        <dbReference type="PROSITE" id="PS51123"/>
    </source>
</evidence>
<gene>
    <name evidence="11" type="primary">motB</name>
    <name evidence="11" type="ORF">ACFYG5_02940</name>
</gene>
<dbReference type="GO" id="GO:0005886">
    <property type="term" value="C:plasma membrane"/>
    <property type="evidence" value="ECO:0007669"/>
    <property type="project" value="UniProtKB-SubCell"/>
</dbReference>
<comment type="subcellular location">
    <subcellularLocation>
        <location evidence="1">Cell membrane</location>
        <topology evidence="1">Single-pass membrane protein</topology>
    </subcellularLocation>
</comment>
<reference evidence="11" key="1">
    <citation type="submission" date="2024-10" db="EMBL/GenBank/DDBJ databases">
        <authorList>
            <person name="Lesea H.P."/>
            <person name="Kuehl J.V."/>
            <person name="Chandonia J.-M."/>
        </authorList>
    </citation>
    <scope>NUCLEOTIDE SEQUENCE</scope>
    <source>
        <strain evidence="11">FW102-FHT14D07</strain>
    </source>
</reference>
<dbReference type="NCBIfam" id="NF006548">
    <property type="entry name" value="PRK09041.1"/>
    <property type="match status" value="1"/>
</dbReference>
<keyword evidence="11" id="KW-0969">Cilium</keyword>
<feature type="compositionally biased region" description="Polar residues" evidence="8">
    <location>
        <begin position="343"/>
        <end position="355"/>
    </location>
</feature>
<evidence type="ECO:0000313" key="11">
    <source>
        <dbReference type="EMBL" id="XIA19116.1"/>
    </source>
</evidence>
<keyword evidence="3" id="KW-1003">Cell membrane</keyword>
<evidence type="ECO:0000256" key="6">
    <source>
        <dbReference type="ARBA" id="ARBA00023136"/>
    </source>
</evidence>
<keyword evidence="4 9" id="KW-0812">Transmembrane</keyword>
<dbReference type="InterPro" id="IPR050330">
    <property type="entry name" value="Bact_OuterMem_StrucFunc"/>
</dbReference>
<evidence type="ECO:0000256" key="1">
    <source>
        <dbReference type="ARBA" id="ARBA00004162"/>
    </source>
</evidence>
<dbReference type="CDD" id="cd07185">
    <property type="entry name" value="OmpA_C-like"/>
    <property type="match status" value="1"/>
</dbReference>
<organism evidence="11">
    <name type="scientific">Rhodanobacter sp. FW102-FHT14D07</name>
    <dbReference type="NCBI Taxonomy" id="3351462"/>
    <lineage>
        <taxon>Bacteria</taxon>
        <taxon>Pseudomonadati</taxon>
        <taxon>Pseudomonadota</taxon>
        <taxon>Gammaproteobacteria</taxon>
        <taxon>Lysobacterales</taxon>
        <taxon>Rhodanobacteraceae</taxon>
        <taxon>Rhodanobacter</taxon>
    </lineage>
</organism>
<keyword evidence="11" id="KW-0966">Cell projection</keyword>
<dbReference type="Gene3D" id="3.30.1330.60">
    <property type="entry name" value="OmpA-like domain"/>
    <property type="match status" value="1"/>
</dbReference>
<dbReference type="Pfam" id="PF13677">
    <property type="entry name" value="MotB_plug"/>
    <property type="match status" value="1"/>
</dbReference>
<dbReference type="Pfam" id="PF00691">
    <property type="entry name" value="OmpA"/>
    <property type="match status" value="1"/>
</dbReference>